<comment type="caution">
    <text evidence="1">The sequence shown here is derived from an EMBL/GenBank/DDBJ whole genome shotgun (WGS) entry which is preliminary data.</text>
</comment>
<protein>
    <submittedName>
        <fullName evidence="1">Uncharacterized protein</fullName>
    </submittedName>
</protein>
<gene>
    <name evidence="1" type="ORF">EJB05_50658</name>
</gene>
<proteinExistence type="predicted"/>
<dbReference type="Gramene" id="TVU03810">
    <property type="protein sequence ID" value="TVU03810"/>
    <property type="gene ID" value="EJB05_50658"/>
</dbReference>
<dbReference type="Proteomes" id="UP000324897">
    <property type="component" value="Unassembled WGS sequence"/>
</dbReference>
<name>A0A5J9SXR7_9POAL</name>
<dbReference type="AlphaFoldDB" id="A0A5J9SXR7"/>
<evidence type="ECO:0000313" key="2">
    <source>
        <dbReference type="Proteomes" id="UP000324897"/>
    </source>
</evidence>
<dbReference type="EMBL" id="RWGY01000140">
    <property type="protein sequence ID" value="TVU03810.1"/>
    <property type="molecule type" value="Genomic_DNA"/>
</dbReference>
<organism evidence="1 2">
    <name type="scientific">Eragrostis curvula</name>
    <name type="common">weeping love grass</name>
    <dbReference type="NCBI Taxonomy" id="38414"/>
    <lineage>
        <taxon>Eukaryota</taxon>
        <taxon>Viridiplantae</taxon>
        <taxon>Streptophyta</taxon>
        <taxon>Embryophyta</taxon>
        <taxon>Tracheophyta</taxon>
        <taxon>Spermatophyta</taxon>
        <taxon>Magnoliopsida</taxon>
        <taxon>Liliopsida</taxon>
        <taxon>Poales</taxon>
        <taxon>Poaceae</taxon>
        <taxon>PACMAD clade</taxon>
        <taxon>Chloridoideae</taxon>
        <taxon>Eragrostideae</taxon>
        <taxon>Eragrostidinae</taxon>
        <taxon>Eragrostis</taxon>
    </lineage>
</organism>
<evidence type="ECO:0000313" key="1">
    <source>
        <dbReference type="EMBL" id="TVU03810.1"/>
    </source>
</evidence>
<keyword evidence="2" id="KW-1185">Reference proteome</keyword>
<feature type="non-terminal residue" evidence="1">
    <location>
        <position position="269"/>
    </location>
</feature>
<accession>A0A5J9SXR7</accession>
<reference evidence="1 2" key="1">
    <citation type="journal article" date="2019" name="Sci. Rep.">
        <title>A high-quality genome of Eragrostis curvula grass provides insights into Poaceae evolution and supports new strategies to enhance forage quality.</title>
        <authorList>
            <person name="Carballo J."/>
            <person name="Santos B.A.C.M."/>
            <person name="Zappacosta D."/>
            <person name="Garbus I."/>
            <person name="Selva J.P."/>
            <person name="Gallo C.A."/>
            <person name="Diaz A."/>
            <person name="Albertini E."/>
            <person name="Caccamo M."/>
            <person name="Echenique V."/>
        </authorList>
    </citation>
    <scope>NUCLEOTIDE SEQUENCE [LARGE SCALE GENOMIC DNA]</scope>
    <source>
        <strain evidence="2">cv. Victoria</strain>
        <tissue evidence="1">Leaf</tissue>
    </source>
</reference>
<sequence>MGASPFQWPVVEPSSNVDLPPVTTAVPDAYYAAAAEDMATLHPDFAALAAAMRREEEAVGIRLVYLLVSCAGAVQAGDAALASAHLSDALAAVSAAYAIEIHRLPLSHWPPACRGRAMDACWCVDAEDQIHHVSVVVFNNIMSLASLIHNLESGCVREIKPVSEGEERSSSSLHLEQLKWQGMFSDTSSAESGSDDDFGPSFVQKVADYGCLTPVHEEGTDSATHYSCEDQNRLDMASEFNRGVRLTTEMVQKPVADFRQSSTNGRPDL</sequence>
<feature type="non-terminal residue" evidence="1">
    <location>
        <position position="1"/>
    </location>
</feature>